<accession>A4BBR7</accession>
<comment type="caution">
    <text evidence="1">The sequence shown here is derived from an EMBL/GenBank/DDBJ whole genome shotgun (WGS) entry which is preliminary data.</text>
</comment>
<organism evidence="1 2">
    <name type="scientific">Reinekea blandensis MED297</name>
    <dbReference type="NCBI Taxonomy" id="314283"/>
    <lineage>
        <taxon>Bacteria</taxon>
        <taxon>Pseudomonadati</taxon>
        <taxon>Pseudomonadota</taxon>
        <taxon>Gammaproteobacteria</taxon>
        <taxon>Oceanospirillales</taxon>
        <taxon>Saccharospirillaceae</taxon>
        <taxon>Reinekea</taxon>
    </lineage>
</organism>
<gene>
    <name evidence="1" type="ORF">MED297_01235</name>
</gene>
<dbReference type="EMBL" id="AAOE01000004">
    <property type="protein sequence ID" value="EAR10402.1"/>
    <property type="molecule type" value="Genomic_DNA"/>
</dbReference>
<dbReference type="STRING" id="314283.MED297_01235"/>
<evidence type="ECO:0000313" key="2">
    <source>
        <dbReference type="Proteomes" id="UP000005953"/>
    </source>
</evidence>
<keyword evidence="2" id="KW-1185">Reference proteome</keyword>
<proteinExistence type="predicted"/>
<dbReference type="HOGENOM" id="CLU_1823772_0_0_6"/>
<evidence type="ECO:0000313" key="1">
    <source>
        <dbReference type="EMBL" id="EAR10402.1"/>
    </source>
</evidence>
<dbReference type="AlphaFoldDB" id="A4BBR7"/>
<sequence>MFQQKDTKTFTGSGINHDQEAFTGYFRVQPLPGKSSFTTHYRAVRNLDDQPVHEEIGLLTLEPNGDWVFHLHMEELPCTTTHRLKSSTDNRWIFEFTGTEALAGFSSELVFEFSNDNQFRYTHRWAMNEALSDKSWCDLSA</sequence>
<protein>
    <submittedName>
        <fullName evidence="1">Uncharacterized protein</fullName>
    </submittedName>
</protein>
<dbReference type="RefSeq" id="WP_008046615.1">
    <property type="nucleotide sequence ID" value="NZ_CH724153.1"/>
</dbReference>
<name>A4BBR7_9GAMM</name>
<dbReference type="Proteomes" id="UP000005953">
    <property type="component" value="Unassembled WGS sequence"/>
</dbReference>
<dbReference type="OrthoDB" id="8592875at2"/>
<reference evidence="1 2" key="1">
    <citation type="submission" date="2006-02" db="EMBL/GenBank/DDBJ databases">
        <authorList>
            <person name="Pinhassi J."/>
            <person name="Pedros-Alio C."/>
            <person name="Ferriera S."/>
            <person name="Johnson J."/>
            <person name="Kravitz S."/>
            <person name="Halpern A."/>
            <person name="Remington K."/>
            <person name="Beeson K."/>
            <person name="Tran B."/>
            <person name="Rogers Y.-H."/>
            <person name="Friedman R."/>
            <person name="Venter J.C."/>
        </authorList>
    </citation>
    <scope>NUCLEOTIDE SEQUENCE [LARGE SCALE GENOMIC DNA]</scope>
    <source>
        <strain evidence="1 2">MED297</strain>
    </source>
</reference>